<feature type="coiled-coil region" evidence="8">
    <location>
        <begin position="694"/>
        <end position="754"/>
    </location>
</feature>
<keyword evidence="6" id="KW-0906">Nuclear pore complex</keyword>
<dbReference type="SUPFAM" id="SSF50978">
    <property type="entry name" value="WD40 repeat-like"/>
    <property type="match status" value="1"/>
</dbReference>
<evidence type="ECO:0000256" key="4">
    <source>
        <dbReference type="ARBA" id="ARBA00022927"/>
    </source>
</evidence>
<dbReference type="OrthoDB" id="341482at2759"/>
<dbReference type="PANTHER" id="PTHR13257:SF0">
    <property type="entry name" value="NUCLEAR PORE COMPLEX PROTEIN NUP88"/>
    <property type="match status" value="1"/>
</dbReference>
<evidence type="ECO:0000256" key="7">
    <source>
        <dbReference type="ARBA" id="ARBA00023242"/>
    </source>
</evidence>
<keyword evidence="4" id="KW-0653">Protein transport</keyword>
<feature type="region of interest" description="Disordered" evidence="9">
    <location>
        <begin position="206"/>
        <end position="228"/>
    </location>
</feature>
<evidence type="ECO:0000256" key="9">
    <source>
        <dbReference type="SAM" id="MobiDB-lite"/>
    </source>
</evidence>
<feature type="compositionally biased region" description="Acidic residues" evidence="9">
    <location>
        <begin position="212"/>
        <end position="228"/>
    </location>
</feature>
<name>A0A507C1J6_9FUNG</name>
<dbReference type="GeneID" id="42005089"/>
<keyword evidence="3" id="KW-0509">mRNA transport</keyword>
<evidence type="ECO:0000256" key="1">
    <source>
        <dbReference type="ARBA" id="ARBA00004567"/>
    </source>
</evidence>
<evidence type="ECO:0000256" key="3">
    <source>
        <dbReference type="ARBA" id="ARBA00022816"/>
    </source>
</evidence>
<dbReference type="AlphaFoldDB" id="A0A507C1J6"/>
<dbReference type="InterPro" id="IPR037700">
    <property type="entry name" value="NUP88/NUP82"/>
</dbReference>
<keyword evidence="8" id="KW-0175">Coiled coil</keyword>
<dbReference type="Proteomes" id="UP000319731">
    <property type="component" value="Unassembled WGS sequence"/>
</dbReference>
<keyword evidence="5" id="KW-0811">Translocation</keyword>
<dbReference type="InterPro" id="IPR019321">
    <property type="entry name" value="Nucleoporin_Nup88"/>
</dbReference>
<sequence>MDWQEALPALGLTTSSKHGWNVVSQPDASKSRRLMATRQSELVIALPGTDNTSRIRTLPLRELKRACMDQQDSSDSQTDKLPSFKELDTPKITFTIRQMEMNPKSSLLAVAGDHDLVVLVLPQPGTFASSKPPESHIVGELHHSADQTARIARLLWHPHSLNGTCLMVLSTDGNLRLYDIQKDLTNPKQTIPVFKATLTTRLQSKSNHFGLDDNDDDDDEDDEDTDEEAVSMCLGEGLGWGRYTAYVVTKTGTMYSICPVMPTSCEVDLSHLAHLDLLLSASTPESQEQERQIQCQRNLLEELRRSASKSANLPTEKVVVIAPPRGLQHLKAQSRPCRLVPQTAGSRNQVASDIVYMPADPMGMLVVAYNGGGVDLLLEIERPQPWWKFEVRAVPIVLAVQDRLDLSLNNTTSNTPSTIPSIITKDPKYTDTLYITHESGMHRIRLSAVFDELRTLKSQARVDALKSEMEVDWVVNTRGSSPKPSPPLGLVLLTDVYLSYSYIFLHSSLRLHGQPLPLRLFHPTIPKHMQDKLLYPKYLPAPFQVPAVLQHDLPRIPQMVRAGNMTAEDALRFIADVGGKVIEEVAAVEGACDELRQRLYLQNKEFELQSTDLQRLKSIIQTSLHPGLDRHTTRLADLIDAQEAITARADIVLQILTDRTQPQLSPEERGFIREVSRVMREVKDKSSKQIGVLKQRVESIIEQSKKQLLGAEDEEVTAQSYDVDLGTSQAKRVKEALKVELELLKDARNRVNRIWDLVGTS</sequence>
<gene>
    <name evidence="10" type="ORF">SmJEL517_g03864</name>
</gene>
<proteinExistence type="predicted"/>
<organism evidence="10 11">
    <name type="scientific">Synchytrium microbalum</name>
    <dbReference type="NCBI Taxonomy" id="1806994"/>
    <lineage>
        <taxon>Eukaryota</taxon>
        <taxon>Fungi</taxon>
        <taxon>Fungi incertae sedis</taxon>
        <taxon>Chytridiomycota</taxon>
        <taxon>Chytridiomycota incertae sedis</taxon>
        <taxon>Chytridiomycetes</taxon>
        <taxon>Synchytriales</taxon>
        <taxon>Synchytriaceae</taxon>
        <taxon>Synchytrium</taxon>
    </lineage>
</organism>
<evidence type="ECO:0000313" key="11">
    <source>
        <dbReference type="Proteomes" id="UP000319731"/>
    </source>
</evidence>
<dbReference type="GO" id="GO:0006606">
    <property type="term" value="P:protein import into nucleus"/>
    <property type="evidence" value="ECO:0007669"/>
    <property type="project" value="TreeGrafter"/>
</dbReference>
<evidence type="ECO:0000256" key="5">
    <source>
        <dbReference type="ARBA" id="ARBA00023010"/>
    </source>
</evidence>
<protein>
    <submittedName>
        <fullName evidence="10">Uncharacterized protein</fullName>
    </submittedName>
</protein>
<accession>A0A507C1J6</accession>
<keyword evidence="11" id="KW-1185">Reference proteome</keyword>
<dbReference type="STRING" id="1806994.A0A507C1J6"/>
<comment type="caution">
    <text evidence="10">The sequence shown here is derived from an EMBL/GenBank/DDBJ whole genome shotgun (WGS) entry which is preliminary data.</text>
</comment>
<keyword evidence="7" id="KW-0539">Nucleus</keyword>
<dbReference type="PANTHER" id="PTHR13257">
    <property type="entry name" value="NUCLEOPORIN NUP84-RELATED"/>
    <property type="match status" value="1"/>
</dbReference>
<comment type="subcellular location">
    <subcellularLocation>
        <location evidence="1">Nucleus</location>
        <location evidence="1">Nuclear pore complex</location>
    </subcellularLocation>
</comment>
<evidence type="ECO:0000313" key="10">
    <source>
        <dbReference type="EMBL" id="TPX33238.1"/>
    </source>
</evidence>
<dbReference type="InterPro" id="IPR036322">
    <property type="entry name" value="WD40_repeat_dom_sf"/>
</dbReference>
<dbReference type="Pfam" id="PF10168">
    <property type="entry name" value="Nup88"/>
    <property type="match status" value="1"/>
</dbReference>
<dbReference type="GO" id="GO:0000056">
    <property type="term" value="P:ribosomal small subunit export from nucleus"/>
    <property type="evidence" value="ECO:0007669"/>
    <property type="project" value="InterPro"/>
</dbReference>
<dbReference type="GO" id="GO:0000055">
    <property type="term" value="P:ribosomal large subunit export from nucleus"/>
    <property type="evidence" value="ECO:0007669"/>
    <property type="project" value="InterPro"/>
</dbReference>
<dbReference type="RefSeq" id="XP_031024280.1">
    <property type="nucleotide sequence ID" value="XM_031169792.1"/>
</dbReference>
<evidence type="ECO:0000256" key="6">
    <source>
        <dbReference type="ARBA" id="ARBA00023132"/>
    </source>
</evidence>
<evidence type="ECO:0000256" key="2">
    <source>
        <dbReference type="ARBA" id="ARBA00022448"/>
    </source>
</evidence>
<dbReference type="GO" id="GO:0005643">
    <property type="term" value="C:nuclear pore"/>
    <property type="evidence" value="ECO:0007669"/>
    <property type="project" value="UniProtKB-SubCell"/>
</dbReference>
<dbReference type="GO" id="GO:0017056">
    <property type="term" value="F:structural constituent of nuclear pore"/>
    <property type="evidence" value="ECO:0007669"/>
    <property type="project" value="InterPro"/>
</dbReference>
<evidence type="ECO:0000256" key="8">
    <source>
        <dbReference type="SAM" id="Coils"/>
    </source>
</evidence>
<keyword evidence="2" id="KW-0813">Transport</keyword>
<reference evidence="10 11" key="1">
    <citation type="journal article" date="2019" name="Sci. Rep.">
        <title>Comparative genomics of chytrid fungi reveal insights into the obligate biotrophic and pathogenic lifestyle of Synchytrium endobioticum.</title>
        <authorList>
            <person name="van de Vossenberg B.T.L.H."/>
            <person name="Warris S."/>
            <person name="Nguyen H.D.T."/>
            <person name="van Gent-Pelzer M.P.E."/>
            <person name="Joly D.L."/>
            <person name="van de Geest H.C."/>
            <person name="Bonants P.J.M."/>
            <person name="Smith D.S."/>
            <person name="Levesque C.A."/>
            <person name="van der Lee T.A.J."/>
        </authorList>
    </citation>
    <scope>NUCLEOTIDE SEQUENCE [LARGE SCALE GENOMIC DNA]</scope>
    <source>
        <strain evidence="10 11">JEL517</strain>
    </source>
</reference>
<dbReference type="GO" id="GO:0006406">
    <property type="term" value="P:mRNA export from nucleus"/>
    <property type="evidence" value="ECO:0007669"/>
    <property type="project" value="TreeGrafter"/>
</dbReference>
<dbReference type="EMBL" id="QEAO01000022">
    <property type="protein sequence ID" value="TPX33238.1"/>
    <property type="molecule type" value="Genomic_DNA"/>
</dbReference>